<dbReference type="eggNOG" id="COG0451">
    <property type="taxonomic scope" value="Bacteria"/>
</dbReference>
<keyword evidence="6" id="KW-1185">Reference proteome</keyword>
<comment type="pathway">
    <text evidence="1">Bacterial outer membrane biogenesis; LPS O-antigen biosynthesis.</text>
</comment>
<evidence type="ECO:0000256" key="1">
    <source>
        <dbReference type="ARBA" id="ARBA00005125"/>
    </source>
</evidence>
<protein>
    <submittedName>
        <fullName evidence="5">NAD-dependent epimerase/dehydratase</fullName>
    </submittedName>
</protein>
<dbReference type="RefSeq" id="WP_013270685.1">
    <property type="nucleotide sequence ID" value="NC_014375.1"/>
</dbReference>
<dbReference type="InterPro" id="IPR036291">
    <property type="entry name" value="NAD(P)-bd_dom_sf"/>
</dbReference>
<dbReference type="InterPro" id="IPR001509">
    <property type="entry name" value="Epimerase_deHydtase"/>
</dbReference>
<dbReference type="KEGG" id="bsb:Bresu_3279"/>
<dbReference type="AlphaFoldDB" id="D9QG43"/>
<evidence type="ECO:0000313" key="5">
    <source>
        <dbReference type="EMBL" id="ADL02585.1"/>
    </source>
</evidence>
<feature type="transmembrane region" description="Helical" evidence="3">
    <location>
        <begin position="6"/>
        <end position="24"/>
    </location>
</feature>
<reference evidence="6" key="1">
    <citation type="journal article" date="2011" name="J. Bacteriol.">
        <title>Genome sequences of eight morphologically diverse alphaproteobacteria.</title>
        <authorList>
            <consortium name="US DOE Joint Genome Institute"/>
            <person name="Brown P.J."/>
            <person name="Kysela D.T."/>
            <person name="Buechlein A."/>
            <person name="Hemmerich C."/>
            <person name="Brun Y.V."/>
        </authorList>
    </citation>
    <scope>NUCLEOTIDE SEQUENCE [LARGE SCALE GENOMIC DNA]</scope>
    <source>
        <strain evidence="6">ATCC 15264 / DSM 4735 / LMG 14903 / NBRC 16000 / CB 81</strain>
    </source>
</reference>
<organism evidence="5 6">
    <name type="scientific">Brevundimonas subvibrioides (strain ATCC 15264 / DSM 4735 / LMG 14903 / NBRC 16000 / CB 81)</name>
    <name type="common">Caulobacter subvibrioides</name>
    <dbReference type="NCBI Taxonomy" id="633149"/>
    <lineage>
        <taxon>Bacteria</taxon>
        <taxon>Pseudomonadati</taxon>
        <taxon>Pseudomonadota</taxon>
        <taxon>Alphaproteobacteria</taxon>
        <taxon>Caulobacterales</taxon>
        <taxon>Caulobacteraceae</taxon>
        <taxon>Brevundimonas</taxon>
    </lineage>
</organism>
<feature type="domain" description="NAD-dependent epimerase/dehydratase" evidence="4">
    <location>
        <begin position="15"/>
        <end position="243"/>
    </location>
</feature>
<dbReference type="HOGENOM" id="CLU_007383_1_7_5"/>
<gene>
    <name evidence="5" type="ordered locus">Bresu_3279</name>
</gene>
<evidence type="ECO:0000256" key="3">
    <source>
        <dbReference type="SAM" id="Phobius"/>
    </source>
</evidence>
<dbReference type="PANTHER" id="PTHR43000">
    <property type="entry name" value="DTDP-D-GLUCOSE 4,6-DEHYDRATASE-RELATED"/>
    <property type="match status" value="1"/>
</dbReference>
<accession>D9QG43</accession>
<evidence type="ECO:0000256" key="2">
    <source>
        <dbReference type="ARBA" id="ARBA00007637"/>
    </source>
</evidence>
<name>D9QG43_BRESC</name>
<keyword evidence="3" id="KW-0812">Transmembrane</keyword>
<dbReference type="Proteomes" id="UP000002696">
    <property type="component" value="Chromosome"/>
</dbReference>
<dbReference type="Pfam" id="PF01370">
    <property type="entry name" value="Epimerase"/>
    <property type="match status" value="1"/>
</dbReference>
<dbReference type="InParanoid" id="D9QG43"/>
<comment type="similarity">
    <text evidence="2">Belongs to the NAD(P)-dependent epimerase/dehydratase family.</text>
</comment>
<dbReference type="Gene3D" id="3.40.50.720">
    <property type="entry name" value="NAD(P)-binding Rossmann-like Domain"/>
    <property type="match status" value="1"/>
</dbReference>
<evidence type="ECO:0000259" key="4">
    <source>
        <dbReference type="Pfam" id="PF01370"/>
    </source>
</evidence>
<dbReference type="STRING" id="633149.Bresu_3279"/>
<evidence type="ECO:0000313" key="6">
    <source>
        <dbReference type="Proteomes" id="UP000002696"/>
    </source>
</evidence>
<dbReference type="BioCyc" id="BSUB633149:G1GM8-3294-MONOMER"/>
<proteinExistence type="inferred from homology"/>
<dbReference type="EMBL" id="CP002102">
    <property type="protein sequence ID" value="ADL02585.1"/>
    <property type="molecule type" value="Genomic_DNA"/>
</dbReference>
<sequence>MPEKPVSPVLGFGAVLITGGAGFVGRKMVRRLRDALPATSRVVVVGRSNVIVPDCDFLAFDLEHGASVDGVVAAARPDLIVHLAAQSSAVGAAGATWGTNLSGSLNLARAIGKYVPDAKTLYVSSSEVYGLAFNHGTVTEDTPCQPQSAYSRSKLAAEAMFDDVLPATSQLIVCRPSNHSGAGQEVKFALPSFAEQIVAGQDEIRVGNLEARRDFLHVDDVVDAYIAVLSELTGFGNRTTLNVCSGESRSVGGLLDRMIELAGSRARVVVDPERFRNADIPVASISSDRLRSLTGWAPTRSMDAMLTDVLQHARDRRHTG</sequence>
<dbReference type="SUPFAM" id="SSF51735">
    <property type="entry name" value="NAD(P)-binding Rossmann-fold domains"/>
    <property type="match status" value="1"/>
</dbReference>
<dbReference type="OrthoDB" id="5295702at2"/>
<keyword evidence="3" id="KW-0472">Membrane</keyword>
<keyword evidence="3" id="KW-1133">Transmembrane helix</keyword>
<dbReference type="Gene3D" id="3.90.25.10">
    <property type="entry name" value="UDP-galactose 4-epimerase, domain 1"/>
    <property type="match status" value="1"/>
</dbReference>